<dbReference type="Pfam" id="PF00196">
    <property type="entry name" value="GerE"/>
    <property type="match status" value="1"/>
</dbReference>
<dbReference type="PANTHER" id="PTHR43214:SF43">
    <property type="entry name" value="TWO-COMPONENT RESPONSE REGULATOR"/>
    <property type="match status" value="1"/>
</dbReference>
<name>A0ABY1I342_9ACTO</name>
<dbReference type="Proteomes" id="UP000184390">
    <property type="component" value="Unassembled WGS sequence"/>
</dbReference>
<evidence type="ECO:0000259" key="4">
    <source>
        <dbReference type="PROSITE" id="PS50043"/>
    </source>
</evidence>
<dbReference type="PROSITE" id="PS50110">
    <property type="entry name" value="RESPONSE_REGULATORY"/>
    <property type="match status" value="1"/>
</dbReference>
<evidence type="ECO:0000313" key="6">
    <source>
        <dbReference type="EMBL" id="SHI51010.1"/>
    </source>
</evidence>
<reference evidence="6 7" key="1">
    <citation type="submission" date="2016-11" db="EMBL/GenBank/DDBJ databases">
        <authorList>
            <person name="Varghese N."/>
            <person name="Submissions S."/>
        </authorList>
    </citation>
    <scope>NUCLEOTIDE SEQUENCE [LARGE SCALE GENOMIC DNA]</scope>
    <source>
        <strain evidence="6 7">PA</strain>
    </source>
</reference>
<feature type="domain" description="HTH luxR-type" evidence="4">
    <location>
        <begin position="156"/>
        <end position="222"/>
    </location>
</feature>
<comment type="caution">
    <text evidence="6">The sequence shown here is derived from an EMBL/GenBank/DDBJ whole genome shotgun (WGS) entry which is preliminary data.</text>
</comment>
<dbReference type="PANTHER" id="PTHR43214">
    <property type="entry name" value="TWO-COMPONENT RESPONSE REGULATOR"/>
    <property type="match status" value="1"/>
</dbReference>
<evidence type="ECO:0000256" key="2">
    <source>
        <dbReference type="ARBA" id="ARBA00023125"/>
    </source>
</evidence>
<keyword evidence="2 6" id="KW-0238">DNA-binding</keyword>
<proteinExistence type="predicted"/>
<feature type="modified residue" description="4-aspartylphosphate" evidence="3">
    <location>
        <position position="70"/>
    </location>
</feature>
<dbReference type="PRINTS" id="PR00038">
    <property type="entry name" value="HTHLUXR"/>
</dbReference>
<sequence length="223" mass="24757">MHNDAIPADQDNVRDEKCRVVVVDDDPMVLQALRAYLNEDERIEVLRTFNSARQALAFLQRYRVHVLITDVRMPGMDGLELLAAVRRDVPETAVIMLTSFDDDEAMRTSLDQRANGFLLKDSSPEEVIRAVHAARDGGTTISPATASRLVAQHLRPMSGPRPGITKAEAEVLALLCEGCSNAEIAEKLYLSEATVKTHISHVMKKYGVSSRLKLVVTVHQEEL</sequence>
<organism evidence="6 7">
    <name type="scientific">Actinomyces denticolens</name>
    <dbReference type="NCBI Taxonomy" id="52767"/>
    <lineage>
        <taxon>Bacteria</taxon>
        <taxon>Bacillati</taxon>
        <taxon>Actinomycetota</taxon>
        <taxon>Actinomycetes</taxon>
        <taxon>Actinomycetales</taxon>
        <taxon>Actinomycetaceae</taxon>
        <taxon>Actinomyces</taxon>
    </lineage>
</organism>
<evidence type="ECO:0000256" key="1">
    <source>
        <dbReference type="ARBA" id="ARBA00022553"/>
    </source>
</evidence>
<gene>
    <name evidence="6" type="ORF">SAMN05216246_102312</name>
</gene>
<protein>
    <submittedName>
        <fullName evidence="6">DNA-binding response regulator, NarL/FixJ family, contains REC and HTH domains</fullName>
    </submittedName>
</protein>
<dbReference type="Pfam" id="PF00072">
    <property type="entry name" value="Response_reg"/>
    <property type="match status" value="1"/>
</dbReference>
<dbReference type="InterPro" id="IPR001789">
    <property type="entry name" value="Sig_transdc_resp-reg_receiver"/>
</dbReference>
<dbReference type="SUPFAM" id="SSF52172">
    <property type="entry name" value="CheY-like"/>
    <property type="match status" value="1"/>
</dbReference>
<dbReference type="InterPro" id="IPR011006">
    <property type="entry name" value="CheY-like_superfamily"/>
</dbReference>
<dbReference type="SMART" id="SM00421">
    <property type="entry name" value="HTH_LUXR"/>
    <property type="match status" value="1"/>
</dbReference>
<keyword evidence="1 3" id="KW-0597">Phosphoprotein</keyword>
<dbReference type="CDD" id="cd06170">
    <property type="entry name" value="LuxR_C_like"/>
    <property type="match status" value="1"/>
</dbReference>
<dbReference type="PROSITE" id="PS50043">
    <property type="entry name" value="HTH_LUXR_2"/>
    <property type="match status" value="1"/>
</dbReference>
<evidence type="ECO:0000259" key="5">
    <source>
        <dbReference type="PROSITE" id="PS50110"/>
    </source>
</evidence>
<feature type="domain" description="Response regulatory" evidence="5">
    <location>
        <begin position="19"/>
        <end position="135"/>
    </location>
</feature>
<dbReference type="PROSITE" id="PS00622">
    <property type="entry name" value="HTH_LUXR_1"/>
    <property type="match status" value="1"/>
</dbReference>
<dbReference type="SMART" id="SM00448">
    <property type="entry name" value="REC"/>
    <property type="match status" value="1"/>
</dbReference>
<keyword evidence="7" id="KW-1185">Reference proteome</keyword>
<dbReference type="SUPFAM" id="SSF46894">
    <property type="entry name" value="C-terminal effector domain of the bipartite response regulators"/>
    <property type="match status" value="1"/>
</dbReference>
<dbReference type="InterPro" id="IPR016032">
    <property type="entry name" value="Sig_transdc_resp-reg_C-effctor"/>
</dbReference>
<dbReference type="InterPro" id="IPR000792">
    <property type="entry name" value="Tscrpt_reg_LuxR_C"/>
</dbReference>
<dbReference type="Gene3D" id="3.40.50.2300">
    <property type="match status" value="1"/>
</dbReference>
<dbReference type="InterPro" id="IPR058245">
    <property type="entry name" value="NreC/VraR/RcsB-like_REC"/>
</dbReference>
<dbReference type="GO" id="GO:0003677">
    <property type="term" value="F:DNA binding"/>
    <property type="evidence" value="ECO:0007669"/>
    <property type="project" value="UniProtKB-KW"/>
</dbReference>
<evidence type="ECO:0000313" key="7">
    <source>
        <dbReference type="Proteomes" id="UP000184390"/>
    </source>
</evidence>
<evidence type="ECO:0000256" key="3">
    <source>
        <dbReference type="PROSITE-ProRule" id="PRU00169"/>
    </source>
</evidence>
<dbReference type="EMBL" id="FQYL01000002">
    <property type="protein sequence ID" value="SHI51010.1"/>
    <property type="molecule type" value="Genomic_DNA"/>
</dbReference>
<dbReference type="RefSeq" id="WP_073451533.1">
    <property type="nucleotide sequence ID" value="NZ_BDIO01000006.1"/>
</dbReference>
<dbReference type="InterPro" id="IPR039420">
    <property type="entry name" value="WalR-like"/>
</dbReference>
<accession>A0ABY1I342</accession>
<dbReference type="CDD" id="cd17535">
    <property type="entry name" value="REC_NarL-like"/>
    <property type="match status" value="1"/>
</dbReference>